<proteinExistence type="inferred from homology"/>
<accession>A0A8T9T1G2</accession>
<dbReference type="RefSeq" id="WP_245094423.1">
    <property type="nucleotide sequence ID" value="NZ_CP095053.1"/>
</dbReference>
<reference evidence="3 4" key="1">
    <citation type="submission" date="2022-04" db="EMBL/GenBank/DDBJ databases">
        <title>Hymenobacter sp. isolated from the air.</title>
        <authorList>
            <person name="Won M."/>
            <person name="Lee C.-M."/>
            <person name="Woen H.-Y."/>
            <person name="Kwon S.-W."/>
        </authorList>
    </citation>
    <scope>NUCLEOTIDE SEQUENCE [LARGE SCALE GENOMIC DNA]</scope>
    <source>
        <strain evidence="4">5413 J-13</strain>
    </source>
</reference>
<dbReference type="GO" id="GO:0006270">
    <property type="term" value="P:DNA replication initiation"/>
    <property type="evidence" value="ECO:0007669"/>
    <property type="project" value="InterPro"/>
</dbReference>
<evidence type="ECO:0000259" key="2">
    <source>
        <dbReference type="Pfam" id="PF01051"/>
    </source>
</evidence>
<evidence type="ECO:0000313" key="4">
    <source>
        <dbReference type="Proteomes" id="UP000829925"/>
    </source>
</evidence>
<dbReference type="InterPro" id="IPR036388">
    <property type="entry name" value="WH-like_DNA-bd_sf"/>
</dbReference>
<protein>
    <submittedName>
        <fullName evidence="3">Replication initiation protein</fullName>
    </submittedName>
</protein>
<name>A0A8T9T1G2_9BACT</name>
<dbReference type="SUPFAM" id="SSF46785">
    <property type="entry name" value="Winged helix' DNA-binding domain"/>
    <property type="match status" value="1"/>
</dbReference>
<evidence type="ECO:0000313" key="3">
    <source>
        <dbReference type="EMBL" id="UOR05849.1"/>
    </source>
</evidence>
<dbReference type="KEGG" id="haei:MUN82_01825"/>
<sequence>MKPQACISNAVIRENQPVMTVTEARLFVACLRAVTLSAGELQEIRVRMVPDVISSYSGQAYSLVRDAIESLKGRKYEAAGGESLFATLEIEDQTGDVVGAWNPAVREHLTDYKANDVTYTTLDWQDKRFKNAHTYRLLWLLKSYQSLHTPKVWKVEELRLAILNDLTTYPNLADFRRGLLDKVCAELGYGYETKKRGKRVTGIVFKALPVRNPAQVAIDFKEPVVTPKKTQKEAPGKTLEIGAEWSDSDKPIVAQKCSVLQKRGLTVPQVMQILSWCGGSVAKFDKVTKAAHGAYCETQTNGGITNVAAYIVARIKKDCPGIF</sequence>
<dbReference type="InterPro" id="IPR036390">
    <property type="entry name" value="WH_DNA-bd_sf"/>
</dbReference>
<dbReference type="EMBL" id="CP095053">
    <property type="protein sequence ID" value="UOR05849.1"/>
    <property type="molecule type" value="Genomic_DNA"/>
</dbReference>
<comment type="similarity">
    <text evidence="1">Belongs to the initiator RepB protein family.</text>
</comment>
<gene>
    <name evidence="3" type="ORF">MUN82_01825</name>
</gene>
<dbReference type="InterPro" id="IPR000525">
    <property type="entry name" value="Initiator_Rep_WH1"/>
</dbReference>
<organism evidence="3 4">
    <name type="scientific">Hymenobacter aerilatus</name>
    <dbReference type="NCBI Taxonomy" id="2932251"/>
    <lineage>
        <taxon>Bacteria</taxon>
        <taxon>Pseudomonadati</taxon>
        <taxon>Bacteroidota</taxon>
        <taxon>Cytophagia</taxon>
        <taxon>Cytophagales</taxon>
        <taxon>Hymenobacteraceae</taxon>
        <taxon>Hymenobacter</taxon>
    </lineage>
</organism>
<evidence type="ECO:0000256" key="1">
    <source>
        <dbReference type="ARBA" id="ARBA00038283"/>
    </source>
</evidence>
<dbReference type="Pfam" id="PF01051">
    <property type="entry name" value="Rep3_N"/>
    <property type="match status" value="1"/>
</dbReference>
<keyword evidence="4" id="KW-1185">Reference proteome</keyword>
<dbReference type="Proteomes" id="UP000829925">
    <property type="component" value="Chromosome"/>
</dbReference>
<dbReference type="AlphaFoldDB" id="A0A8T9T1G2"/>
<dbReference type="GO" id="GO:0003887">
    <property type="term" value="F:DNA-directed DNA polymerase activity"/>
    <property type="evidence" value="ECO:0007669"/>
    <property type="project" value="InterPro"/>
</dbReference>
<dbReference type="Gene3D" id="1.10.10.10">
    <property type="entry name" value="Winged helix-like DNA-binding domain superfamily/Winged helix DNA-binding domain"/>
    <property type="match status" value="1"/>
</dbReference>
<feature type="domain" description="Initiator Rep protein WH1" evidence="2">
    <location>
        <begin position="8"/>
        <end position="142"/>
    </location>
</feature>